<name>A0ABN0WFM5_9BACI</name>
<feature type="transmembrane region" description="Helical" evidence="1">
    <location>
        <begin position="5"/>
        <end position="23"/>
    </location>
</feature>
<evidence type="ECO:0000313" key="2">
    <source>
        <dbReference type="EMBL" id="GAA0335967.1"/>
    </source>
</evidence>
<evidence type="ECO:0000256" key="1">
    <source>
        <dbReference type="SAM" id="Phobius"/>
    </source>
</evidence>
<feature type="transmembrane region" description="Helical" evidence="1">
    <location>
        <begin position="35"/>
        <end position="56"/>
    </location>
</feature>
<proteinExistence type="predicted"/>
<evidence type="ECO:0008006" key="4">
    <source>
        <dbReference type="Google" id="ProtNLM"/>
    </source>
</evidence>
<gene>
    <name evidence="2" type="ORF">GCM10008967_27970</name>
</gene>
<keyword evidence="3" id="KW-1185">Reference proteome</keyword>
<keyword evidence="1" id="KW-1133">Transmembrane helix</keyword>
<keyword evidence="1" id="KW-0812">Transmembrane</keyword>
<sequence>MRGYILLFGGIICFIFSLLYLYFSLSSSVEPNYKWIYFQFTLQMLSVIYFIIIGTIQLEKDKNNKK</sequence>
<reference evidence="2 3" key="1">
    <citation type="journal article" date="2019" name="Int. J. Syst. Evol. Microbiol.">
        <title>The Global Catalogue of Microorganisms (GCM) 10K type strain sequencing project: providing services to taxonomists for standard genome sequencing and annotation.</title>
        <authorList>
            <consortium name="The Broad Institute Genomics Platform"/>
            <consortium name="The Broad Institute Genome Sequencing Center for Infectious Disease"/>
            <person name="Wu L."/>
            <person name="Ma J."/>
        </authorList>
    </citation>
    <scope>NUCLEOTIDE SEQUENCE [LARGE SCALE GENOMIC DNA]</scope>
    <source>
        <strain evidence="2 3">JCM 9731</strain>
    </source>
</reference>
<dbReference type="EMBL" id="BAAADJ010000043">
    <property type="protein sequence ID" value="GAA0335967.1"/>
    <property type="molecule type" value="Genomic_DNA"/>
</dbReference>
<dbReference type="Proteomes" id="UP001500782">
    <property type="component" value="Unassembled WGS sequence"/>
</dbReference>
<organism evidence="2 3">
    <name type="scientific">Bacillus carboniphilus</name>
    <dbReference type="NCBI Taxonomy" id="86663"/>
    <lineage>
        <taxon>Bacteria</taxon>
        <taxon>Bacillati</taxon>
        <taxon>Bacillota</taxon>
        <taxon>Bacilli</taxon>
        <taxon>Bacillales</taxon>
        <taxon>Bacillaceae</taxon>
        <taxon>Bacillus</taxon>
    </lineage>
</organism>
<protein>
    <recommendedName>
        <fullName evidence="4">Lipoprotein</fullName>
    </recommendedName>
</protein>
<accession>A0ABN0WFM5</accession>
<keyword evidence="1" id="KW-0472">Membrane</keyword>
<evidence type="ECO:0000313" key="3">
    <source>
        <dbReference type="Proteomes" id="UP001500782"/>
    </source>
</evidence>
<comment type="caution">
    <text evidence="2">The sequence shown here is derived from an EMBL/GenBank/DDBJ whole genome shotgun (WGS) entry which is preliminary data.</text>
</comment>